<protein>
    <recommendedName>
        <fullName evidence="19">Cytochrome</fullName>
    </recommendedName>
</protein>
<dbReference type="Pfam" id="PF00067">
    <property type="entry name" value="p450"/>
    <property type="match status" value="1"/>
</dbReference>
<comment type="caution">
    <text evidence="17">The sequence shown here is derived from an EMBL/GenBank/DDBJ whole genome shotgun (WGS) entry which is preliminary data.</text>
</comment>
<evidence type="ECO:0000256" key="3">
    <source>
        <dbReference type="ARBA" id="ARBA00004174"/>
    </source>
</evidence>
<keyword evidence="9" id="KW-0492">Microsome</keyword>
<dbReference type="InterPro" id="IPR050182">
    <property type="entry name" value="Cytochrome_P450_fam2"/>
</dbReference>
<keyword evidence="16" id="KW-0812">Transmembrane</keyword>
<dbReference type="GO" id="GO:0005789">
    <property type="term" value="C:endoplasmic reticulum membrane"/>
    <property type="evidence" value="ECO:0007669"/>
    <property type="project" value="UniProtKB-SubCell"/>
</dbReference>
<dbReference type="InterPro" id="IPR001128">
    <property type="entry name" value="Cyt_P450"/>
</dbReference>
<keyword evidence="16" id="KW-1133">Transmembrane helix</keyword>
<reference evidence="17 18" key="1">
    <citation type="journal article" date="2023" name="Arcadia Sci">
        <title>De novo assembly of a long-read Amblyomma americanum tick genome.</title>
        <authorList>
            <person name="Chou S."/>
            <person name="Poskanzer K.E."/>
            <person name="Rollins M."/>
            <person name="Thuy-Boun P.S."/>
        </authorList>
    </citation>
    <scope>NUCLEOTIDE SEQUENCE [LARGE SCALE GENOMIC DNA]</scope>
    <source>
        <strain evidence="17">F_SG_1</strain>
        <tissue evidence="17">Salivary glands</tissue>
    </source>
</reference>
<keyword evidence="11 14" id="KW-0408">Iron</keyword>
<keyword evidence="7 14" id="KW-0479">Metal-binding</keyword>
<dbReference type="PANTHER" id="PTHR24300:SF375">
    <property type="entry name" value="CYTOCHROME P450 FAMILY"/>
    <property type="match status" value="1"/>
</dbReference>
<feature type="binding site" description="axial binding residue" evidence="14">
    <location>
        <position position="454"/>
    </location>
    <ligand>
        <name>heme</name>
        <dbReference type="ChEBI" id="CHEBI:30413"/>
    </ligand>
    <ligandPart>
        <name>Fe</name>
        <dbReference type="ChEBI" id="CHEBI:18248"/>
    </ligandPart>
</feature>
<dbReference type="GO" id="GO:0006082">
    <property type="term" value="P:organic acid metabolic process"/>
    <property type="evidence" value="ECO:0007669"/>
    <property type="project" value="TreeGrafter"/>
</dbReference>
<evidence type="ECO:0000256" key="15">
    <source>
        <dbReference type="RuleBase" id="RU000461"/>
    </source>
</evidence>
<dbReference type="FunFam" id="1.10.630.10:FF:000238">
    <property type="entry name" value="Cytochrome P450 2A6"/>
    <property type="match status" value="1"/>
</dbReference>
<evidence type="ECO:0000256" key="16">
    <source>
        <dbReference type="SAM" id="Phobius"/>
    </source>
</evidence>
<dbReference type="Gene3D" id="1.10.630.10">
    <property type="entry name" value="Cytochrome P450"/>
    <property type="match status" value="1"/>
</dbReference>
<evidence type="ECO:0000256" key="14">
    <source>
        <dbReference type="PIRSR" id="PIRSR602401-1"/>
    </source>
</evidence>
<evidence type="ECO:0000256" key="7">
    <source>
        <dbReference type="ARBA" id="ARBA00022723"/>
    </source>
</evidence>
<dbReference type="SUPFAM" id="SSF48264">
    <property type="entry name" value="Cytochrome P450"/>
    <property type="match status" value="1"/>
</dbReference>
<dbReference type="GO" id="GO:0006805">
    <property type="term" value="P:xenobiotic metabolic process"/>
    <property type="evidence" value="ECO:0007669"/>
    <property type="project" value="TreeGrafter"/>
</dbReference>
<keyword evidence="18" id="KW-1185">Reference proteome</keyword>
<name>A0AAQ4F065_AMBAM</name>
<proteinExistence type="inferred from homology"/>
<evidence type="ECO:0000256" key="4">
    <source>
        <dbReference type="ARBA" id="ARBA00004406"/>
    </source>
</evidence>
<evidence type="ECO:0000256" key="5">
    <source>
        <dbReference type="ARBA" id="ARBA00010617"/>
    </source>
</evidence>
<keyword evidence="6 14" id="KW-0349">Heme</keyword>
<dbReference type="PRINTS" id="PR00463">
    <property type="entry name" value="EP450I"/>
</dbReference>
<evidence type="ECO:0000256" key="12">
    <source>
        <dbReference type="ARBA" id="ARBA00023033"/>
    </source>
</evidence>
<evidence type="ECO:0000256" key="11">
    <source>
        <dbReference type="ARBA" id="ARBA00023004"/>
    </source>
</evidence>
<evidence type="ECO:0000313" key="17">
    <source>
        <dbReference type="EMBL" id="KAK8780487.1"/>
    </source>
</evidence>
<evidence type="ECO:0000256" key="6">
    <source>
        <dbReference type="ARBA" id="ARBA00022617"/>
    </source>
</evidence>
<dbReference type="InterPro" id="IPR002401">
    <property type="entry name" value="Cyt_P450_E_grp-I"/>
</dbReference>
<dbReference type="AlphaFoldDB" id="A0AAQ4F065"/>
<comment type="similarity">
    <text evidence="5 15">Belongs to the cytochrome P450 family.</text>
</comment>
<dbReference type="GO" id="GO:0005506">
    <property type="term" value="F:iron ion binding"/>
    <property type="evidence" value="ECO:0007669"/>
    <property type="project" value="InterPro"/>
</dbReference>
<dbReference type="EMBL" id="JARKHS020008810">
    <property type="protein sequence ID" value="KAK8780487.1"/>
    <property type="molecule type" value="Genomic_DNA"/>
</dbReference>
<evidence type="ECO:0008006" key="19">
    <source>
        <dbReference type="Google" id="ProtNLM"/>
    </source>
</evidence>
<evidence type="ECO:0000256" key="13">
    <source>
        <dbReference type="ARBA" id="ARBA00023136"/>
    </source>
</evidence>
<keyword evidence="10 15" id="KW-0560">Oxidoreductase</keyword>
<keyword evidence="12 15" id="KW-0503">Monooxygenase</keyword>
<evidence type="ECO:0000256" key="2">
    <source>
        <dbReference type="ARBA" id="ARBA00003690"/>
    </source>
</evidence>
<dbReference type="PROSITE" id="PS00086">
    <property type="entry name" value="CYTOCHROME_P450"/>
    <property type="match status" value="1"/>
</dbReference>
<accession>A0AAQ4F065</accession>
<dbReference type="PANTHER" id="PTHR24300">
    <property type="entry name" value="CYTOCHROME P450 508A4-RELATED"/>
    <property type="match status" value="1"/>
</dbReference>
<evidence type="ECO:0000256" key="9">
    <source>
        <dbReference type="ARBA" id="ARBA00022848"/>
    </source>
</evidence>
<keyword evidence="8" id="KW-0256">Endoplasmic reticulum</keyword>
<sequence length="509" mass="57412">MFPAARLMELLPTCTGALYIAALTVLVATMLAALLRFPKYCVQKSPPGPRSWPLLGSLNFSTARIDPREALKWAKKYGSIVGLKKGSVDVVILSDYEEIKEYFSMPELQFRPTTWGLHAAEKGLTVFNGEEWKQNRDFSMRALAKLGLGSTAMRQHIGEEACHLADTLGSRRGSPVAALAYIQRAFLNCMCRYLLGYRYDLEDPRRKALDDALSGFRLQAAAAPAEHRAAWLRRAIIDRLCPTSTSASRRRLLTALHTVARLLVAANNEFKPGERQNSYIDIYTERMREAAKENNPYFRADALIGNIVDLLTGAATSGPLYMHWTLLNIAARTDTLQAELHQEIDSVVGFDRSPKWEDHTRMPLTMATIWEMFRWKVAAPFNIPRGTGEDTKFGEYQVRKGTMVFPNLLAVHRDPKLWTNPDKFDPSRFLKPDGTAQTTRPEGLLNFSVGRRMCPGEGMAMVEMFLVLTTLLHRFRILPEEGQTINIPPLGPSLELAETKLRFIPRNRN</sequence>
<organism evidence="17 18">
    <name type="scientific">Amblyomma americanum</name>
    <name type="common">Lone star tick</name>
    <dbReference type="NCBI Taxonomy" id="6943"/>
    <lineage>
        <taxon>Eukaryota</taxon>
        <taxon>Metazoa</taxon>
        <taxon>Ecdysozoa</taxon>
        <taxon>Arthropoda</taxon>
        <taxon>Chelicerata</taxon>
        <taxon>Arachnida</taxon>
        <taxon>Acari</taxon>
        <taxon>Parasitiformes</taxon>
        <taxon>Ixodida</taxon>
        <taxon>Ixodoidea</taxon>
        <taxon>Ixodidae</taxon>
        <taxon>Amblyomminae</taxon>
        <taxon>Amblyomma</taxon>
    </lineage>
</organism>
<dbReference type="GO" id="GO:0020037">
    <property type="term" value="F:heme binding"/>
    <property type="evidence" value="ECO:0007669"/>
    <property type="project" value="InterPro"/>
</dbReference>
<comment type="function">
    <text evidence="2">May be involved in the metabolism of insect hormones and in the breakdown of synthetic insecticides.</text>
</comment>
<dbReference type="GO" id="GO:0016712">
    <property type="term" value="F:oxidoreductase activity, acting on paired donors, with incorporation or reduction of molecular oxygen, reduced flavin or flavoprotein as one donor, and incorporation of one atom of oxygen"/>
    <property type="evidence" value="ECO:0007669"/>
    <property type="project" value="TreeGrafter"/>
</dbReference>
<dbReference type="InterPro" id="IPR036396">
    <property type="entry name" value="Cyt_P450_sf"/>
</dbReference>
<dbReference type="Proteomes" id="UP001321473">
    <property type="component" value="Unassembled WGS sequence"/>
</dbReference>
<dbReference type="InterPro" id="IPR017972">
    <property type="entry name" value="Cyt_P450_CS"/>
</dbReference>
<feature type="transmembrane region" description="Helical" evidence="16">
    <location>
        <begin position="16"/>
        <end position="35"/>
    </location>
</feature>
<evidence type="ECO:0000256" key="10">
    <source>
        <dbReference type="ARBA" id="ARBA00023002"/>
    </source>
</evidence>
<comment type="cofactor">
    <cofactor evidence="1 14">
        <name>heme</name>
        <dbReference type="ChEBI" id="CHEBI:30413"/>
    </cofactor>
</comment>
<evidence type="ECO:0000313" key="18">
    <source>
        <dbReference type="Proteomes" id="UP001321473"/>
    </source>
</evidence>
<gene>
    <name evidence="17" type="ORF">V5799_018173</name>
</gene>
<evidence type="ECO:0000256" key="1">
    <source>
        <dbReference type="ARBA" id="ARBA00001971"/>
    </source>
</evidence>
<comment type="subcellular location">
    <subcellularLocation>
        <location evidence="4">Endoplasmic reticulum membrane</location>
        <topology evidence="4">Peripheral membrane protein</topology>
    </subcellularLocation>
    <subcellularLocation>
        <location evidence="3">Microsome membrane</location>
        <topology evidence="3">Peripheral membrane protein</topology>
    </subcellularLocation>
</comment>
<keyword evidence="13 16" id="KW-0472">Membrane</keyword>
<evidence type="ECO:0000256" key="8">
    <source>
        <dbReference type="ARBA" id="ARBA00022824"/>
    </source>
</evidence>